<evidence type="ECO:0000256" key="1">
    <source>
        <dbReference type="SAM" id="MobiDB-lite"/>
    </source>
</evidence>
<feature type="chain" id="PRO_5045248753" description="Lipoprotein" evidence="2">
    <location>
        <begin position="32"/>
        <end position="257"/>
    </location>
</feature>
<dbReference type="Proteomes" id="UP001519924">
    <property type="component" value="Unassembled WGS sequence"/>
</dbReference>
<name>A0ABS7F2M0_9PROT</name>
<evidence type="ECO:0000256" key="2">
    <source>
        <dbReference type="SAM" id="SignalP"/>
    </source>
</evidence>
<proteinExistence type="predicted"/>
<keyword evidence="2" id="KW-0732">Signal</keyword>
<dbReference type="EMBL" id="JAHZUY010000021">
    <property type="protein sequence ID" value="MBW8269753.1"/>
    <property type="molecule type" value="Genomic_DNA"/>
</dbReference>
<gene>
    <name evidence="3" type="ORF">K1J50_09660</name>
</gene>
<accession>A0ABS7F2M0</accession>
<dbReference type="PROSITE" id="PS51257">
    <property type="entry name" value="PROKAR_LIPOPROTEIN"/>
    <property type="match status" value="1"/>
</dbReference>
<keyword evidence="4" id="KW-1185">Reference proteome</keyword>
<protein>
    <recommendedName>
        <fullName evidence="5">Lipoprotein</fullName>
    </recommendedName>
</protein>
<sequence>MRTSPERTRRPATGPAAATLLPLLLATACTGAPETQPDPGPGDGQLATAAMALRLPAELLGLRRGAVESVVLPRLGSGLAVRYAPDEGGALASVVLVARDEAADVAGEDPRAPAATAEFERMLAAEMIGLPDAGPPRRPAEPEEQFLVALRGQPLVRCATLTEAAADGRRLNGLRCLGVARTRFVRVFLTATPGAMELRRAAGFAALVTALLQDGAAQAGGGPPEEGGAAPPAPRLPFGLEERPPPLPGGRGPVYRL</sequence>
<dbReference type="RefSeq" id="WP_220117506.1">
    <property type="nucleotide sequence ID" value="NZ_JAHZUY010000021.1"/>
</dbReference>
<comment type="caution">
    <text evidence="3">The sequence shown here is derived from an EMBL/GenBank/DDBJ whole genome shotgun (WGS) entry which is preliminary data.</text>
</comment>
<evidence type="ECO:0000313" key="3">
    <source>
        <dbReference type="EMBL" id="MBW8269753.1"/>
    </source>
</evidence>
<reference evidence="3 4" key="1">
    <citation type="submission" date="2021-08" db="EMBL/GenBank/DDBJ databases">
        <title>Caldovatus sediminis gen. nov., sp. nov., a moderately thermophilic bacterium isolated from a hot spring.</title>
        <authorList>
            <person name="Hu C.-J."/>
            <person name="Li W.-J."/>
            <person name="Xian W.-D."/>
        </authorList>
    </citation>
    <scope>NUCLEOTIDE SEQUENCE [LARGE SCALE GENOMIC DNA]</scope>
    <source>
        <strain evidence="3 4">SYSU G05006</strain>
    </source>
</reference>
<organism evidence="3 4">
    <name type="scientific">Caldovatus aquaticus</name>
    <dbReference type="NCBI Taxonomy" id="2865671"/>
    <lineage>
        <taxon>Bacteria</taxon>
        <taxon>Pseudomonadati</taxon>
        <taxon>Pseudomonadota</taxon>
        <taxon>Alphaproteobacteria</taxon>
        <taxon>Acetobacterales</taxon>
        <taxon>Roseomonadaceae</taxon>
        <taxon>Caldovatus</taxon>
    </lineage>
</organism>
<feature type="signal peptide" evidence="2">
    <location>
        <begin position="1"/>
        <end position="31"/>
    </location>
</feature>
<evidence type="ECO:0000313" key="4">
    <source>
        <dbReference type="Proteomes" id="UP001519924"/>
    </source>
</evidence>
<feature type="region of interest" description="Disordered" evidence="1">
    <location>
        <begin position="216"/>
        <end position="257"/>
    </location>
</feature>
<evidence type="ECO:0008006" key="5">
    <source>
        <dbReference type="Google" id="ProtNLM"/>
    </source>
</evidence>